<evidence type="ECO:0000313" key="3">
    <source>
        <dbReference type="Proteomes" id="UP000800200"/>
    </source>
</evidence>
<accession>A0A6A6DHS8</accession>
<feature type="region of interest" description="Disordered" evidence="1">
    <location>
        <begin position="30"/>
        <end position="76"/>
    </location>
</feature>
<dbReference type="AlphaFoldDB" id="A0A6A6DHS8"/>
<organism evidence="2 3">
    <name type="scientific">Zopfia rhizophila CBS 207.26</name>
    <dbReference type="NCBI Taxonomy" id="1314779"/>
    <lineage>
        <taxon>Eukaryota</taxon>
        <taxon>Fungi</taxon>
        <taxon>Dikarya</taxon>
        <taxon>Ascomycota</taxon>
        <taxon>Pezizomycotina</taxon>
        <taxon>Dothideomycetes</taxon>
        <taxon>Dothideomycetes incertae sedis</taxon>
        <taxon>Zopfiaceae</taxon>
        <taxon>Zopfia</taxon>
    </lineage>
</organism>
<keyword evidence="3" id="KW-1185">Reference proteome</keyword>
<evidence type="ECO:0000256" key="1">
    <source>
        <dbReference type="SAM" id="MobiDB-lite"/>
    </source>
</evidence>
<protein>
    <submittedName>
        <fullName evidence="2">Uncharacterized protein</fullName>
    </submittedName>
</protein>
<dbReference type="EMBL" id="ML994670">
    <property type="protein sequence ID" value="KAF2179037.1"/>
    <property type="molecule type" value="Genomic_DNA"/>
</dbReference>
<dbReference type="Proteomes" id="UP000800200">
    <property type="component" value="Unassembled WGS sequence"/>
</dbReference>
<sequence>MATHYENGQRIGPGFNFSVVHHGTNPLAKPFINSSSVQSEAPEGNVIQNTPLSEPSPSSGSNYSVNDYSDDDDDPRNFVHSVLSRAYCFSNRQNHAQDKRSISVIWHTFNKQDKPQEIVAIQMSTHITQPDHHSNPMVIGDYGVMKMTRQLGRKMARRNVTESSQSQRNLKIA</sequence>
<gene>
    <name evidence="2" type="ORF">K469DRAFT_321544</name>
</gene>
<name>A0A6A6DHS8_9PEZI</name>
<evidence type="ECO:0000313" key="2">
    <source>
        <dbReference type="EMBL" id="KAF2179037.1"/>
    </source>
</evidence>
<feature type="compositionally biased region" description="Low complexity" evidence="1">
    <location>
        <begin position="51"/>
        <end position="67"/>
    </location>
</feature>
<proteinExistence type="predicted"/>
<reference evidence="2" key="1">
    <citation type="journal article" date="2020" name="Stud. Mycol.">
        <title>101 Dothideomycetes genomes: a test case for predicting lifestyles and emergence of pathogens.</title>
        <authorList>
            <person name="Haridas S."/>
            <person name="Albert R."/>
            <person name="Binder M."/>
            <person name="Bloem J."/>
            <person name="Labutti K."/>
            <person name="Salamov A."/>
            <person name="Andreopoulos B."/>
            <person name="Baker S."/>
            <person name="Barry K."/>
            <person name="Bills G."/>
            <person name="Bluhm B."/>
            <person name="Cannon C."/>
            <person name="Castanera R."/>
            <person name="Culley D."/>
            <person name="Daum C."/>
            <person name="Ezra D."/>
            <person name="Gonzalez J."/>
            <person name="Henrissat B."/>
            <person name="Kuo A."/>
            <person name="Liang C."/>
            <person name="Lipzen A."/>
            <person name="Lutzoni F."/>
            <person name="Magnuson J."/>
            <person name="Mondo S."/>
            <person name="Nolan M."/>
            <person name="Ohm R."/>
            <person name="Pangilinan J."/>
            <person name="Park H.-J."/>
            <person name="Ramirez L."/>
            <person name="Alfaro M."/>
            <person name="Sun H."/>
            <person name="Tritt A."/>
            <person name="Yoshinaga Y."/>
            <person name="Zwiers L.-H."/>
            <person name="Turgeon B."/>
            <person name="Goodwin S."/>
            <person name="Spatafora J."/>
            <person name="Crous P."/>
            <person name="Grigoriev I."/>
        </authorList>
    </citation>
    <scope>NUCLEOTIDE SEQUENCE</scope>
    <source>
        <strain evidence="2">CBS 207.26</strain>
    </source>
</reference>